<dbReference type="InterPro" id="IPR015330">
    <property type="entry name" value="DNA_primase/pol_bifunc_N"/>
</dbReference>
<name>A0ABS3RYB2_9ACTN</name>
<organism evidence="2 3">
    <name type="scientific">Actinomadura violacea</name>
    <dbReference type="NCBI Taxonomy" id="2819934"/>
    <lineage>
        <taxon>Bacteria</taxon>
        <taxon>Bacillati</taxon>
        <taxon>Actinomycetota</taxon>
        <taxon>Actinomycetes</taxon>
        <taxon>Streptosporangiales</taxon>
        <taxon>Thermomonosporaceae</taxon>
        <taxon>Actinomadura</taxon>
    </lineage>
</organism>
<evidence type="ECO:0000313" key="2">
    <source>
        <dbReference type="EMBL" id="MBO2460990.1"/>
    </source>
</evidence>
<comment type="caution">
    <text evidence="2">The sequence shown here is derived from an EMBL/GenBank/DDBJ whole genome shotgun (WGS) entry which is preliminary data.</text>
</comment>
<proteinExistence type="predicted"/>
<gene>
    <name evidence="2" type="ORF">J4709_25730</name>
</gene>
<sequence>MTNDAFKANPQPLTFTTIPFQNVEETEPLPGYEEYGLRRGTGKWSKKPSIKGAFTEYEYGSVHTVDDPQGHEVIGYPTDTDVEAVQVGVICSPRSGLLVIDVDDPEAYAETDLGELLPLEEYAYTRRGAGGHIYLDMRHVPTDRWPTQGPIRGGDIKSAGYVAAAGSLHYSGDRYERTGKPVLVANEQEVEALLEAKRESTGSSRPGAYRGDGHGDDDTLARAVYGWVFQGLEDGEIFTLWRELADEIEAPSWPFREGDYRRHLRGARRKYESSQVTAVSDSNISESDDSVVLRERLSESLLTRLDALTRGLLIPRCEVLADAEAIAKKIKGENDPDRWSRDWRRKGVPEGAQAVFTRIASLRADGVTTSPHAEWLKAQDPTGEIREYLSNAEWVMAEVDGVYEVLRDRPLPKSKAEVCVCGTKVVRRNFGGADPDRCVHVGPRWAKEDTMDTVFKAHMHLTSLARQRAWGGSEEPEDRPSRYDGVSYVNRHLRDGRKPMSASQYAEALLELEAAGRIVKIRRARYYRNDHAWQTAPALWADAAEYPHLVKTDLTTPEGVRDFVRVRVGLHLAEHPMPSELAVAA</sequence>
<protein>
    <submittedName>
        <fullName evidence="2">Bifunctional DNA primase/polymerase</fullName>
    </submittedName>
</protein>
<dbReference type="RefSeq" id="WP_208244375.1">
    <property type="nucleotide sequence ID" value="NZ_JAGEPF010000016.1"/>
</dbReference>
<dbReference type="EMBL" id="JAGEPF010000016">
    <property type="protein sequence ID" value="MBO2460990.1"/>
    <property type="molecule type" value="Genomic_DNA"/>
</dbReference>
<keyword evidence="3" id="KW-1185">Reference proteome</keyword>
<reference evidence="2 3" key="1">
    <citation type="submission" date="2021-03" db="EMBL/GenBank/DDBJ databases">
        <title>Actinomadura violae sp. nov., isolated from lichen in Thailand.</title>
        <authorList>
            <person name="Kanchanasin P."/>
            <person name="Saeng-In P."/>
            <person name="Phongsopitanun W."/>
            <person name="Yuki M."/>
            <person name="Kudo T."/>
            <person name="Ohkuma M."/>
            <person name="Tanasupawat S."/>
        </authorList>
    </citation>
    <scope>NUCLEOTIDE SEQUENCE [LARGE SCALE GENOMIC DNA]</scope>
    <source>
        <strain evidence="2 3">LCR2-06</strain>
    </source>
</reference>
<accession>A0ABS3RYB2</accession>
<dbReference type="SUPFAM" id="SSF56747">
    <property type="entry name" value="Prim-pol domain"/>
    <property type="match status" value="1"/>
</dbReference>
<evidence type="ECO:0000259" key="1">
    <source>
        <dbReference type="Pfam" id="PF09250"/>
    </source>
</evidence>
<evidence type="ECO:0000313" key="3">
    <source>
        <dbReference type="Proteomes" id="UP000680206"/>
    </source>
</evidence>
<feature type="domain" description="DNA primase/polymerase bifunctional N-terminal" evidence="1">
    <location>
        <begin position="82"/>
        <end position="181"/>
    </location>
</feature>
<dbReference type="Proteomes" id="UP000680206">
    <property type="component" value="Unassembled WGS sequence"/>
</dbReference>
<dbReference type="Pfam" id="PF09250">
    <property type="entry name" value="Prim-Pol"/>
    <property type="match status" value="1"/>
</dbReference>